<accession>K1R3S6</accession>
<evidence type="ECO:0000313" key="1">
    <source>
        <dbReference type="EMBL" id="EKC35850.1"/>
    </source>
</evidence>
<protein>
    <submittedName>
        <fullName evidence="1">Uncharacterized protein</fullName>
    </submittedName>
</protein>
<dbReference type="EMBL" id="JH818074">
    <property type="protein sequence ID" value="EKC35850.1"/>
    <property type="molecule type" value="Genomic_DNA"/>
</dbReference>
<proteinExistence type="predicted"/>
<dbReference type="HOGENOM" id="CLU_642909_0_0_1"/>
<gene>
    <name evidence="1" type="ORF">CGI_10019263</name>
</gene>
<name>K1R3S6_MAGGI</name>
<dbReference type="AlphaFoldDB" id="K1R3S6"/>
<organism evidence="1">
    <name type="scientific">Magallana gigas</name>
    <name type="common">Pacific oyster</name>
    <name type="synonym">Crassostrea gigas</name>
    <dbReference type="NCBI Taxonomy" id="29159"/>
    <lineage>
        <taxon>Eukaryota</taxon>
        <taxon>Metazoa</taxon>
        <taxon>Spiralia</taxon>
        <taxon>Lophotrochozoa</taxon>
        <taxon>Mollusca</taxon>
        <taxon>Bivalvia</taxon>
        <taxon>Autobranchia</taxon>
        <taxon>Pteriomorphia</taxon>
        <taxon>Ostreida</taxon>
        <taxon>Ostreoidea</taxon>
        <taxon>Ostreidae</taxon>
        <taxon>Magallana</taxon>
    </lineage>
</organism>
<sequence>MERLLEYCKATTKEIESSFVLNFARTELQKFNGRVDKSQGRILNFLKRHGRKINESENNTKKDDNDWGEKQVDAISGKNEEKNGCEDDDGHFVPRKLLQFKVEKFKNENDGVLGIRKSTKKFRAPVIPKNTHSTQEIADNGSRRVIRKSTKTFRAPDPKSTGSTPAEYLETAVKERSVVEQRDGPVDAFFKIKMMLQENQVNLMLIQKELLTKMNERKVYDQIRRLGYTDLMTCQLEKPVEDGDLLPRGLFMFGVDTFKCTAKPAGNELNVREQERNIKLDDGSQSPSLLVTCATDVTRENVLTPNDKMENTRGIVLGNIHVELLTAVKERSVVEQRDGPVDAFFKIKRKIRARRNPDVAKRITMMLQENHVNQMLIQKELLMKVKEKEERYRAKKEIQEELLTKMNERKVYDQIRRLGYTDLMVSY</sequence>
<dbReference type="InParanoid" id="K1R3S6"/>
<reference evidence="1" key="1">
    <citation type="journal article" date="2012" name="Nature">
        <title>The oyster genome reveals stress adaptation and complexity of shell formation.</title>
        <authorList>
            <person name="Zhang G."/>
            <person name="Fang X."/>
            <person name="Guo X."/>
            <person name="Li L."/>
            <person name="Luo R."/>
            <person name="Xu F."/>
            <person name="Yang P."/>
            <person name="Zhang L."/>
            <person name="Wang X."/>
            <person name="Qi H."/>
            <person name="Xiong Z."/>
            <person name="Que H."/>
            <person name="Xie Y."/>
            <person name="Holland P.W."/>
            <person name="Paps J."/>
            <person name="Zhu Y."/>
            <person name="Wu F."/>
            <person name="Chen Y."/>
            <person name="Wang J."/>
            <person name="Peng C."/>
            <person name="Meng J."/>
            <person name="Yang L."/>
            <person name="Liu J."/>
            <person name="Wen B."/>
            <person name="Zhang N."/>
            <person name="Huang Z."/>
            <person name="Zhu Q."/>
            <person name="Feng Y."/>
            <person name="Mount A."/>
            <person name="Hedgecock D."/>
            <person name="Xu Z."/>
            <person name="Liu Y."/>
            <person name="Domazet-Loso T."/>
            <person name="Du Y."/>
            <person name="Sun X."/>
            <person name="Zhang S."/>
            <person name="Liu B."/>
            <person name="Cheng P."/>
            <person name="Jiang X."/>
            <person name="Li J."/>
            <person name="Fan D."/>
            <person name="Wang W."/>
            <person name="Fu W."/>
            <person name="Wang T."/>
            <person name="Wang B."/>
            <person name="Zhang J."/>
            <person name="Peng Z."/>
            <person name="Li Y."/>
            <person name="Li N."/>
            <person name="Wang J."/>
            <person name="Chen M."/>
            <person name="He Y."/>
            <person name="Tan F."/>
            <person name="Song X."/>
            <person name="Zheng Q."/>
            <person name="Huang R."/>
            <person name="Yang H."/>
            <person name="Du X."/>
            <person name="Chen L."/>
            <person name="Yang M."/>
            <person name="Gaffney P.M."/>
            <person name="Wang S."/>
            <person name="Luo L."/>
            <person name="She Z."/>
            <person name="Ming Y."/>
            <person name="Huang W."/>
            <person name="Zhang S."/>
            <person name="Huang B."/>
            <person name="Zhang Y."/>
            <person name="Qu T."/>
            <person name="Ni P."/>
            <person name="Miao G."/>
            <person name="Wang J."/>
            <person name="Wang Q."/>
            <person name="Steinberg C.E."/>
            <person name="Wang H."/>
            <person name="Li N."/>
            <person name="Qian L."/>
            <person name="Zhang G."/>
            <person name="Li Y."/>
            <person name="Yang H."/>
            <person name="Liu X."/>
            <person name="Wang J."/>
            <person name="Yin Y."/>
            <person name="Wang J."/>
        </authorList>
    </citation>
    <scope>NUCLEOTIDE SEQUENCE [LARGE SCALE GENOMIC DNA]</scope>
    <source>
        <strain evidence="1">05x7-T-G4-1.051#20</strain>
    </source>
</reference>